<dbReference type="InterPro" id="IPR013780">
    <property type="entry name" value="Glyco_hydro_b"/>
</dbReference>
<dbReference type="Pfam" id="PF07602">
    <property type="entry name" value="DUF1565"/>
    <property type="match status" value="1"/>
</dbReference>
<feature type="domain" description="Right handed beta helix" evidence="5">
    <location>
        <begin position="251"/>
        <end position="420"/>
    </location>
</feature>
<gene>
    <name evidence="7" type="ORF">IAA96_04785</name>
</gene>
<dbReference type="PANTHER" id="PTHR40088">
    <property type="entry name" value="PECTATE LYASE (EUROFUNG)"/>
    <property type="match status" value="1"/>
</dbReference>
<keyword evidence="3" id="KW-0732">Signal</keyword>
<dbReference type="Pfam" id="PF13229">
    <property type="entry name" value="Beta_helix"/>
    <property type="match status" value="1"/>
</dbReference>
<dbReference type="EMBL" id="JADIMS010000080">
    <property type="protein sequence ID" value="MBO8450404.1"/>
    <property type="molecule type" value="Genomic_DNA"/>
</dbReference>
<proteinExistence type="predicted"/>
<evidence type="ECO:0000256" key="1">
    <source>
        <dbReference type="ARBA" id="ARBA00004613"/>
    </source>
</evidence>
<dbReference type="InterPro" id="IPR039448">
    <property type="entry name" value="Beta_helix"/>
</dbReference>
<feature type="domain" description="Glycoside hydrolase 120 insertion" evidence="6">
    <location>
        <begin position="79"/>
        <end position="201"/>
    </location>
</feature>
<protein>
    <submittedName>
        <fullName evidence="7">Right-handed parallel beta-helix repeat-containing protein</fullName>
    </submittedName>
</protein>
<sequence>MAVYHVSLCGSDFADGSEKAPFRNISKAASEAEAGDTVIVHEGEYREWVRPANSGKKTARITYMAAPGEKVVIKGSERIQGWESCGGGVWSVCVPDSFFPYGNPFAVPLAGDWLIWPEDRTLHLGDVYLNGKSMYEAFSEEEVRHPLLREEGMAPPWTGRPEKIPDSGFTVYVWYAEVRQGNTVILANFHGADPNRENVEISVRPAVFYPERTNVNAITVRGFVLCQAATQWAPPTADQPGLIGPHWAKDWIIENCEIYNSKCAGISLGKEASTGNNESTRWHYKPGYHTQAEVVFRALDSGWSKENIGGHIVRGNRIHDCGQTGIVGHMGGAFSEISGNEIWNIGVKHEFFGYEIAGIKLHAALDTQIHGNWIHDTTLGLWLDWEAQGVRVSRNIFCRNARDLFVEVTHGPYTVDNNIFASEYNFDNIAQGGAFLYNLFCGVMRREAVMDRSTPYHFPHSTKVAGISFVYSGDDRIYRNIYAAPGGSPSDGGRFICGTAGYDGAPVSLQEFAARVTALGNGDHDMFAKVPQPVYISGNAYCNGAPAFAGEADALFCTDSLDFRLEEDGGCLYAVFAAGPELADALSAVPTSAAFPVPRITECAYENPDGTPLVFTVSLTGDERGEKSPPGPFAALAAGENRILVWPGNAGNGSA</sequence>
<evidence type="ECO:0000259" key="5">
    <source>
        <dbReference type="Pfam" id="PF13229"/>
    </source>
</evidence>
<accession>A0A9D9HGS7</accession>
<evidence type="ECO:0000259" key="6">
    <source>
        <dbReference type="Pfam" id="PF21258"/>
    </source>
</evidence>
<evidence type="ECO:0000259" key="4">
    <source>
        <dbReference type="Pfam" id="PF07602"/>
    </source>
</evidence>
<dbReference type="InterPro" id="IPR052052">
    <property type="entry name" value="Polysaccharide_Lyase_9"/>
</dbReference>
<evidence type="ECO:0000313" key="8">
    <source>
        <dbReference type="Proteomes" id="UP000823616"/>
    </source>
</evidence>
<dbReference type="AlphaFoldDB" id="A0A9D9HGS7"/>
<dbReference type="Pfam" id="PF21258">
    <property type="entry name" value="Glyco_hydro_120_ins"/>
    <property type="match status" value="1"/>
</dbReference>
<comment type="subcellular location">
    <subcellularLocation>
        <location evidence="1">Secreted</location>
    </subcellularLocation>
</comment>
<dbReference type="SUPFAM" id="SSF51126">
    <property type="entry name" value="Pectin lyase-like"/>
    <property type="match status" value="1"/>
</dbReference>
<evidence type="ECO:0000256" key="3">
    <source>
        <dbReference type="ARBA" id="ARBA00022729"/>
    </source>
</evidence>
<dbReference type="Proteomes" id="UP000823616">
    <property type="component" value="Unassembled WGS sequence"/>
</dbReference>
<evidence type="ECO:0000313" key="7">
    <source>
        <dbReference type="EMBL" id="MBO8450404.1"/>
    </source>
</evidence>
<dbReference type="GO" id="GO:0016837">
    <property type="term" value="F:carbon-oxygen lyase activity, acting on polysaccharides"/>
    <property type="evidence" value="ECO:0007669"/>
    <property type="project" value="TreeGrafter"/>
</dbReference>
<dbReference type="InterPro" id="IPR012334">
    <property type="entry name" value="Pectin_lyas_fold"/>
</dbReference>
<dbReference type="Gene3D" id="2.60.40.1180">
    <property type="entry name" value="Golgi alpha-mannosidase II"/>
    <property type="match status" value="1"/>
</dbReference>
<name>A0A9D9HGS7_9SPIR</name>
<keyword evidence="2" id="KW-0964">Secreted</keyword>
<dbReference type="InterPro" id="IPR011050">
    <property type="entry name" value="Pectin_lyase_fold/virulence"/>
</dbReference>
<reference evidence="7" key="1">
    <citation type="submission" date="2020-10" db="EMBL/GenBank/DDBJ databases">
        <authorList>
            <person name="Gilroy R."/>
        </authorList>
    </citation>
    <scope>NUCLEOTIDE SEQUENCE</scope>
    <source>
        <strain evidence="7">B3-4054</strain>
    </source>
</reference>
<dbReference type="InterPro" id="IPR011459">
    <property type="entry name" value="DUF1565"/>
</dbReference>
<dbReference type="GO" id="GO:0005576">
    <property type="term" value="C:extracellular region"/>
    <property type="evidence" value="ECO:0007669"/>
    <property type="project" value="UniProtKB-SubCell"/>
</dbReference>
<dbReference type="Gene3D" id="2.160.20.10">
    <property type="entry name" value="Single-stranded right-handed beta-helix, Pectin lyase-like"/>
    <property type="match status" value="1"/>
</dbReference>
<dbReference type="InterPro" id="IPR049169">
    <property type="entry name" value="Glyco_hydro_120_ins"/>
</dbReference>
<feature type="domain" description="DUF1565" evidence="4">
    <location>
        <begin position="10"/>
        <end position="47"/>
    </location>
</feature>
<dbReference type="PANTHER" id="PTHR40088:SF2">
    <property type="entry name" value="SECRETED SUGAR HYDROLASE"/>
    <property type="match status" value="1"/>
</dbReference>
<reference evidence="7" key="2">
    <citation type="journal article" date="2021" name="PeerJ">
        <title>Extensive microbial diversity within the chicken gut microbiome revealed by metagenomics and culture.</title>
        <authorList>
            <person name="Gilroy R."/>
            <person name="Ravi A."/>
            <person name="Getino M."/>
            <person name="Pursley I."/>
            <person name="Horton D.L."/>
            <person name="Alikhan N.F."/>
            <person name="Baker D."/>
            <person name="Gharbi K."/>
            <person name="Hall N."/>
            <person name="Watson M."/>
            <person name="Adriaenssens E.M."/>
            <person name="Foster-Nyarko E."/>
            <person name="Jarju S."/>
            <person name="Secka A."/>
            <person name="Antonio M."/>
            <person name="Oren A."/>
            <person name="Chaudhuri R.R."/>
            <person name="La Ragione R."/>
            <person name="Hildebrand F."/>
            <person name="Pallen M.J."/>
        </authorList>
    </citation>
    <scope>NUCLEOTIDE SEQUENCE</scope>
    <source>
        <strain evidence="7">B3-4054</strain>
    </source>
</reference>
<organism evidence="7 8">
    <name type="scientific">Candidatus Avitreponema avistercoris</name>
    <dbReference type="NCBI Taxonomy" id="2840705"/>
    <lineage>
        <taxon>Bacteria</taxon>
        <taxon>Pseudomonadati</taxon>
        <taxon>Spirochaetota</taxon>
        <taxon>Spirochaetia</taxon>
        <taxon>Spirochaetales</taxon>
        <taxon>Candidatus Avitreponema</taxon>
    </lineage>
</organism>
<comment type="caution">
    <text evidence="7">The sequence shown here is derived from an EMBL/GenBank/DDBJ whole genome shotgun (WGS) entry which is preliminary data.</text>
</comment>
<evidence type="ECO:0000256" key="2">
    <source>
        <dbReference type="ARBA" id="ARBA00022525"/>
    </source>
</evidence>